<dbReference type="EMBL" id="MIGC01001247">
    <property type="protein sequence ID" value="PHJ23187.1"/>
    <property type="molecule type" value="Genomic_DNA"/>
</dbReference>
<accession>A0A2C6L2Q3</accession>
<organism evidence="2 3">
    <name type="scientific">Cystoisospora suis</name>
    <dbReference type="NCBI Taxonomy" id="483139"/>
    <lineage>
        <taxon>Eukaryota</taxon>
        <taxon>Sar</taxon>
        <taxon>Alveolata</taxon>
        <taxon>Apicomplexa</taxon>
        <taxon>Conoidasida</taxon>
        <taxon>Coccidia</taxon>
        <taxon>Eucoccidiorida</taxon>
        <taxon>Eimeriorina</taxon>
        <taxon>Sarcocystidae</taxon>
        <taxon>Cystoisospora</taxon>
    </lineage>
</organism>
<dbReference type="Proteomes" id="UP000221165">
    <property type="component" value="Unassembled WGS sequence"/>
</dbReference>
<keyword evidence="3" id="KW-1185">Reference proteome</keyword>
<name>A0A2C6L2Q3_9APIC</name>
<evidence type="ECO:0000313" key="3">
    <source>
        <dbReference type="Proteomes" id="UP000221165"/>
    </source>
</evidence>
<dbReference type="GeneID" id="94426372"/>
<evidence type="ECO:0000313" key="2">
    <source>
        <dbReference type="EMBL" id="PHJ23187.1"/>
    </source>
</evidence>
<dbReference type="OrthoDB" id="330059at2759"/>
<feature type="compositionally biased region" description="Basic and acidic residues" evidence="1">
    <location>
        <begin position="124"/>
        <end position="139"/>
    </location>
</feature>
<gene>
    <name evidence="2" type="ORF">CSUI_002963</name>
</gene>
<proteinExistence type="predicted"/>
<dbReference type="AlphaFoldDB" id="A0A2C6L2Q3"/>
<feature type="compositionally biased region" description="Low complexity" evidence="1">
    <location>
        <begin position="141"/>
        <end position="150"/>
    </location>
</feature>
<sequence length="185" mass="20475">MVYGDAMLLSCEGAEEFIPTDFKEKCCNAYGAICSPGKIEAEYPAMFPLAPDYFQFWSGGDGKESAARFQLPAEKGGDRYRTLFSIGCRYPNNQVKSIDVTVSASNYRPNQEDQLTPPPSDPSDESREVPPSRPDDKPSDTFTRSTTTTRASVNREERGSSSGAMPIRFSFSTLVNAVVFFVLYQ</sequence>
<comment type="caution">
    <text evidence="2">The sequence shown here is derived from an EMBL/GenBank/DDBJ whole genome shotgun (WGS) entry which is preliminary data.</text>
</comment>
<dbReference type="RefSeq" id="XP_067924864.1">
    <property type="nucleotide sequence ID" value="XM_068063161.1"/>
</dbReference>
<feature type="region of interest" description="Disordered" evidence="1">
    <location>
        <begin position="107"/>
        <end position="164"/>
    </location>
</feature>
<protein>
    <submittedName>
        <fullName evidence="2">Sag-related sequence srs67</fullName>
    </submittedName>
</protein>
<reference evidence="2 3" key="1">
    <citation type="journal article" date="2017" name="Int. J. Parasitol.">
        <title>The genome of the protozoan parasite Cystoisospora suis and a reverse vaccinology approach to identify vaccine candidates.</title>
        <authorList>
            <person name="Palmieri N."/>
            <person name="Shrestha A."/>
            <person name="Ruttkowski B."/>
            <person name="Beck T."/>
            <person name="Vogl C."/>
            <person name="Tomley F."/>
            <person name="Blake D.P."/>
            <person name="Joachim A."/>
        </authorList>
    </citation>
    <scope>NUCLEOTIDE SEQUENCE [LARGE SCALE GENOMIC DNA]</scope>
    <source>
        <strain evidence="2 3">Wien I</strain>
    </source>
</reference>
<dbReference type="VEuPathDB" id="ToxoDB:CSUI_002963"/>
<evidence type="ECO:0000256" key="1">
    <source>
        <dbReference type="SAM" id="MobiDB-lite"/>
    </source>
</evidence>